<organism evidence="1 2">
    <name type="scientific">Pluteus cervinus</name>
    <dbReference type="NCBI Taxonomy" id="181527"/>
    <lineage>
        <taxon>Eukaryota</taxon>
        <taxon>Fungi</taxon>
        <taxon>Dikarya</taxon>
        <taxon>Basidiomycota</taxon>
        <taxon>Agaricomycotina</taxon>
        <taxon>Agaricomycetes</taxon>
        <taxon>Agaricomycetidae</taxon>
        <taxon>Agaricales</taxon>
        <taxon>Pluteineae</taxon>
        <taxon>Pluteaceae</taxon>
        <taxon>Pluteus</taxon>
    </lineage>
</organism>
<dbReference type="Proteomes" id="UP000308600">
    <property type="component" value="Unassembled WGS sequence"/>
</dbReference>
<keyword evidence="2" id="KW-1185">Reference proteome</keyword>
<dbReference type="EMBL" id="ML208390">
    <property type="protein sequence ID" value="TFK66931.1"/>
    <property type="molecule type" value="Genomic_DNA"/>
</dbReference>
<sequence length="471" mass="51021">MPSFGTVIYTAVVLGFLGLLLPPPRPLPQFDQNEFFDKIQQVSGSQHRDGSDGDGGRPAAASSGQLTFANRPPASSIPSYTQVFNGTGSGSRDRDASIGGEGYLTYKLVGNETYNVDACLDVCDSLPSCVFVNLFYEYNNNLLDFVFSEKSNLKCVAYSTVHTAKDKTNFGGQQSVPLPADKTYVQHSTGYAKTALWDPPLPEGYELVFGPEEGYIGDDGWLSTVLLDTYDVATCAVECTNLAPSTSNGVCQFFNINQVSVAGTAATTSCLLYSIPKSKSDLSSSTKDNTTFSYSRGYRRITALPDGGFESYQSCDPSSSFPSPPTSFCFTYSTPTWSCQSSANGFDDCSIIHFSPYAHTGTTVSLLGSLTNTDNHFGTLSPSSPLNATTPGGVYHLGFWHYGAYSGPELQKDAFVDVLWNFQPTMTVVPGYTPWLYFWTTVEARGDDFLLLVGGKAPAWSFVDDIVLYQL</sequence>
<protein>
    <submittedName>
        <fullName evidence="1">Uncharacterized protein</fullName>
    </submittedName>
</protein>
<name>A0ACD3AN18_9AGAR</name>
<reference evidence="1 2" key="1">
    <citation type="journal article" date="2019" name="Nat. Ecol. Evol.">
        <title>Megaphylogeny resolves global patterns of mushroom evolution.</title>
        <authorList>
            <person name="Varga T."/>
            <person name="Krizsan K."/>
            <person name="Foldi C."/>
            <person name="Dima B."/>
            <person name="Sanchez-Garcia M."/>
            <person name="Sanchez-Ramirez S."/>
            <person name="Szollosi G.J."/>
            <person name="Szarkandi J.G."/>
            <person name="Papp V."/>
            <person name="Albert L."/>
            <person name="Andreopoulos W."/>
            <person name="Angelini C."/>
            <person name="Antonin V."/>
            <person name="Barry K.W."/>
            <person name="Bougher N.L."/>
            <person name="Buchanan P."/>
            <person name="Buyck B."/>
            <person name="Bense V."/>
            <person name="Catcheside P."/>
            <person name="Chovatia M."/>
            <person name="Cooper J."/>
            <person name="Damon W."/>
            <person name="Desjardin D."/>
            <person name="Finy P."/>
            <person name="Geml J."/>
            <person name="Haridas S."/>
            <person name="Hughes K."/>
            <person name="Justo A."/>
            <person name="Karasinski D."/>
            <person name="Kautmanova I."/>
            <person name="Kiss B."/>
            <person name="Kocsube S."/>
            <person name="Kotiranta H."/>
            <person name="LaButti K.M."/>
            <person name="Lechner B.E."/>
            <person name="Liimatainen K."/>
            <person name="Lipzen A."/>
            <person name="Lukacs Z."/>
            <person name="Mihaltcheva S."/>
            <person name="Morgado L.N."/>
            <person name="Niskanen T."/>
            <person name="Noordeloos M.E."/>
            <person name="Ohm R.A."/>
            <person name="Ortiz-Santana B."/>
            <person name="Ovrebo C."/>
            <person name="Racz N."/>
            <person name="Riley R."/>
            <person name="Savchenko A."/>
            <person name="Shiryaev A."/>
            <person name="Soop K."/>
            <person name="Spirin V."/>
            <person name="Szebenyi C."/>
            <person name="Tomsovsky M."/>
            <person name="Tulloss R.E."/>
            <person name="Uehling J."/>
            <person name="Grigoriev I.V."/>
            <person name="Vagvolgyi C."/>
            <person name="Papp T."/>
            <person name="Martin F.M."/>
            <person name="Miettinen O."/>
            <person name="Hibbett D.S."/>
            <person name="Nagy L.G."/>
        </authorList>
    </citation>
    <scope>NUCLEOTIDE SEQUENCE [LARGE SCALE GENOMIC DNA]</scope>
    <source>
        <strain evidence="1 2">NL-1719</strain>
    </source>
</reference>
<gene>
    <name evidence="1" type="ORF">BDN72DRAFT_871415</name>
</gene>
<evidence type="ECO:0000313" key="2">
    <source>
        <dbReference type="Proteomes" id="UP000308600"/>
    </source>
</evidence>
<accession>A0ACD3AN18</accession>
<proteinExistence type="predicted"/>
<evidence type="ECO:0000313" key="1">
    <source>
        <dbReference type="EMBL" id="TFK66931.1"/>
    </source>
</evidence>